<keyword evidence="3" id="KW-0904">Protein phosphatase</keyword>
<keyword evidence="2" id="KW-0378">Hydrolase</keyword>
<evidence type="ECO:0000256" key="4">
    <source>
        <dbReference type="ARBA" id="ARBA00047761"/>
    </source>
</evidence>
<dbReference type="Proteomes" id="UP001595386">
    <property type="component" value="Unassembled WGS sequence"/>
</dbReference>
<dbReference type="CDD" id="cd14498">
    <property type="entry name" value="DSP"/>
    <property type="match status" value="1"/>
</dbReference>
<evidence type="ECO:0000256" key="5">
    <source>
        <dbReference type="ARBA" id="ARBA00048336"/>
    </source>
</evidence>
<proteinExistence type="inferred from homology"/>
<dbReference type="PROSITE" id="PS50056">
    <property type="entry name" value="TYR_PHOSPHATASE_2"/>
    <property type="match status" value="1"/>
</dbReference>
<dbReference type="Gene3D" id="3.90.190.10">
    <property type="entry name" value="Protein tyrosine phosphatase superfamily"/>
    <property type="match status" value="1"/>
</dbReference>
<dbReference type="Pfam" id="PF08463">
    <property type="entry name" value="EcoEI_R_C"/>
    <property type="match status" value="1"/>
</dbReference>
<comment type="similarity">
    <text evidence="1">Belongs to the protein-tyrosine phosphatase family. Non-receptor class dual specificity subfamily.</text>
</comment>
<evidence type="ECO:0000259" key="6">
    <source>
        <dbReference type="PROSITE" id="PS50054"/>
    </source>
</evidence>
<evidence type="ECO:0000256" key="1">
    <source>
        <dbReference type="ARBA" id="ARBA00008601"/>
    </source>
</evidence>
<evidence type="ECO:0000313" key="9">
    <source>
        <dbReference type="Proteomes" id="UP001595386"/>
    </source>
</evidence>
<comment type="catalytic activity">
    <reaction evidence="5">
        <text>O-phospho-L-threonyl-[protein] + H2O = L-threonyl-[protein] + phosphate</text>
        <dbReference type="Rhea" id="RHEA:47004"/>
        <dbReference type="Rhea" id="RHEA-COMP:11060"/>
        <dbReference type="Rhea" id="RHEA-COMP:11605"/>
        <dbReference type="ChEBI" id="CHEBI:15377"/>
        <dbReference type="ChEBI" id="CHEBI:30013"/>
        <dbReference type="ChEBI" id="CHEBI:43474"/>
        <dbReference type="ChEBI" id="CHEBI:61977"/>
        <dbReference type="EC" id="3.1.3.16"/>
    </reaction>
</comment>
<reference evidence="9" key="1">
    <citation type="journal article" date="2019" name="Int. J. Syst. Evol. Microbiol.">
        <title>The Global Catalogue of Microorganisms (GCM) 10K type strain sequencing project: providing services to taxonomists for standard genome sequencing and annotation.</title>
        <authorList>
            <consortium name="The Broad Institute Genomics Platform"/>
            <consortium name="The Broad Institute Genome Sequencing Center for Infectious Disease"/>
            <person name="Wu L."/>
            <person name="Ma J."/>
        </authorList>
    </citation>
    <scope>NUCLEOTIDE SEQUENCE [LARGE SCALE GENOMIC DNA]</scope>
    <source>
        <strain evidence="9">KCTC 52660</strain>
    </source>
</reference>
<dbReference type="PROSITE" id="PS50054">
    <property type="entry name" value="TYR_PHOSPHATASE_DUAL"/>
    <property type="match status" value="1"/>
</dbReference>
<dbReference type="SUPFAM" id="SSF52799">
    <property type="entry name" value="(Phosphotyrosine protein) phosphatases II"/>
    <property type="match status" value="1"/>
</dbReference>
<evidence type="ECO:0000256" key="2">
    <source>
        <dbReference type="ARBA" id="ARBA00022801"/>
    </source>
</evidence>
<evidence type="ECO:0000259" key="7">
    <source>
        <dbReference type="PROSITE" id="PS50056"/>
    </source>
</evidence>
<gene>
    <name evidence="8" type="ORF">ACFODV_14430</name>
</gene>
<dbReference type="PANTHER" id="PTHR45948">
    <property type="entry name" value="DUAL SPECIFICITY PROTEIN PHOSPHATASE DDB_G0269404-RELATED"/>
    <property type="match status" value="1"/>
</dbReference>
<dbReference type="InterPro" id="IPR000340">
    <property type="entry name" value="Dual-sp_phosphatase_cat-dom"/>
</dbReference>
<keyword evidence="9" id="KW-1185">Reference proteome</keyword>
<comment type="caution">
    <text evidence="8">The sequence shown here is derived from an EMBL/GenBank/DDBJ whole genome shotgun (WGS) entry which is preliminary data.</text>
</comment>
<feature type="domain" description="Tyrosine-protein phosphatase" evidence="6">
    <location>
        <begin position="118"/>
        <end position="247"/>
    </location>
</feature>
<dbReference type="Pfam" id="PF00782">
    <property type="entry name" value="DSPc"/>
    <property type="match status" value="1"/>
</dbReference>
<dbReference type="RefSeq" id="WP_379760638.1">
    <property type="nucleotide sequence ID" value="NZ_JBHRSQ010000020.1"/>
</dbReference>
<accession>A0ABV7B917</accession>
<comment type="catalytic activity">
    <reaction evidence="4">
        <text>O-phospho-L-seryl-[protein] + H2O = L-seryl-[protein] + phosphate</text>
        <dbReference type="Rhea" id="RHEA:20629"/>
        <dbReference type="Rhea" id="RHEA-COMP:9863"/>
        <dbReference type="Rhea" id="RHEA-COMP:11604"/>
        <dbReference type="ChEBI" id="CHEBI:15377"/>
        <dbReference type="ChEBI" id="CHEBI:29999"/>
        <dbReference type="ChEBI" id="CHEBI:43474"/>
        <dbReference type="ChEBI" id="CHEBI:83421"/>
        <dbReference type="EC" id="3.1.3.16"/>
    </reaction>
</comment>
<dbReference type="EMBL" id="JBHRSQ010000020">
    <property type="protein sequence ID" value="MFC2993218.1"/>
    <property type="molecule type" value="Genomic_DNA"/>
</dbReference>
<dbReference type="InterPro" id="IPR020422">
    <property type="entry name" value="TYR_PHOSPHATASE_DUAL_dom"/>
</dbReference>
<feature type="domain" description="Tyrosine specific protein phosphatases" evidence="7">
    <location>
        <begin position="175"/>
        <end position="233"/>
    </location>
</feature>
<sequence>MPGAWMIRRWKRKPTATSLVGRCRQPSSVAAQAAFPEFLSDRSLTSSEVRFIETIIDQLTSGGVMDARALYGPPFSHLHAGGPDALFAGKKTSLIGSLGRWRQSSLRSKKQDNKSTTDMDWINPNIAVGNFHDARNATKEELDAVLCLATDCCSEDNDELNILCVPLVDGAGNEQRFIEDAIDFIHDIVSNGERILVHCHAGRSRSVCMVARYFMIKQGNTSHQALARISAKRNIFLSPGIEELLKI</sequence>
<dbReference type="PANTHER" id="PTHR45948:SF2">
    <property type="entry name" value="DUAL SPECIFICITY PROTEIN PHOSPHATASE"/>
    <property type="match status" value="1"/>
</dbReference>
<dbReference type="InterPro" id="IPR013670">
    <property type="entry name" value="EcoEI_R_C_dom"/>
</dbReference>
<dbReference type="InterPro" id="IPR000387">
    <property type="entry name" value="Tyr_Pase_dom"/>
</dbReference>
<evidence type="ECO:0000256" key="3">
    <source>
        <dbReference type="ARBA" id="ARBA00022912"/>
    </source>
</evidence>
<protein>
    <submittedName>
        <fullName evidence="8">Dual specificity protein phosphatase family protein</fullName>
    </submittedName>
</protein>
<organism evidence="8 9">
    <name type="scientific">Halomonas tibetensis</name>
    <dbReference type="NCBI Taxonomy" id="2259590"/>
    <lineage>
        <taxon>Bacteria</taxon>
        <taxon>Pseudomonadati</taxon>
        <taxon>Pseudomonadota</taxon>
        <taxon>Gammaproteobacteria</taxon>
        <taxon>Oceanospirillales</taxon>
        <taxon>Halomonadaceae</taxon>
        <taxon>Halomonas</taxon>
    </lineage>
</organism>
<evidence type="ECO:0000313" key="8">
    <source>
        <dbReference type="EMBL" id="MFC2993218.1"/>
    </source>
</evidence>
<dbReference type="SMART" id="SM00195">
    <property type="entry name" value="DSPc"/>
    <property type="match status" value="1"/>
</dbReference>
<dbReference type="InterPro" id="IPR029021">
    <property type="entry name" value="Prot-tyrosine_phosphatase-like"/>
</dbReference>
<name>A0ABV7B917_9GAMM</name>